<name>A0A6L2PDK8_COPFO</name>
<dbReference type="OrthoDB" id="8186940at2759"/>
<dbReference type="InterPro" id="IPR006631">
    <property type="entry name" value="DM4_12"/>
</dbReference>
<dbReference type="InParanoid" id="A0A6L2PDK8"/>
<dbReference type="PANTHER" id="PTHR21398">
    <property type="entry name" value="AGAP007094-PA"/>
    <property type="match status" value="1"/>
</dbReference>
<comment type="caution">
    <text evidence="1">The sequence shown here is derived from an EMBL/GenBank/DDBJ whole genome shotgun (WGS) entry which is preliminary data.</text>
</comment>
<proteinExistence type="predicted"/>
<dbReference type="SMART" id="SM00718">
    <property type="entry name" value="DM4_12"/>
    <property type="match status" value="1"/>
</dbReference>
<dbReference type="Pfam" id="PF07841">
    <property type="entry name" value="DM4_12"/>
    <property type="match status" value="1"/>
</dbReference>
<dbReference type="AlphaFoldDB" id="A0A6L2PDK8"/>
<accession>A0A6L2PDK8</accession>
<dbReference type="PANTHER" id="PTHR21398:SF6">
    <property type="entry name" value="AGAP007094-PA"/>
    <property type="match status" value="1"/>
</dbReference>
<reference evidence="2" key="1">
    <citation type="submission" date="2020-01" db="EMBL/GenBank/DDBJ databases">
        <title>Draft genome sequence of the Termite Coptotermes fromosanus.</title>
        <authorList>
            <person name="Itakura S."/>
            <person name="Yosikawa Y."/>
            <person name="Umezawa K."/>
        </authorList>
    </citation>
    <scope>NUCLEOTIDE SEQUENCE [LARGE SCALE GENOMIC DNA]</scope>
</reference>
<sequence>MAVFIWEIIKALESDVTNIASKPRERRAMLFPSGTVLQLSMGLSIPVSVPNRTLTMSVYYQMQYNLPTQASQWHASPDITRKREIPNKALMDVYLPIEEFLEENGFVGRACLLRSICEAANSPFQHENMDLLGEIAHVILTEDNICYRPSQEVNSEDANCSKNNSDILDSLPLVKQYLAAECLGKSDGDCKIAYPHCPNSPLDMFSQIYNLELFTE</sequence>
<gene>
    <name evidence="1" type="ORF">Cfor_08251</name>
</gene>
<evidence type="ECO:0000313" key="2">
    <source>
        <dbReference type="Proteomes" id="UP000502823"/>
    </source>
</evidence>
<organism evidence="1 2">
    <name type="scientific">Coptotermes formosanus</name>
    <name type="common">Formosan subterranean termite</name>
    <dbReference type="NCBI Taxonomy" id="36987"/>
    <lineage>
        <taxon>Eukaryota</taxon>
        <taxon>Metazoa</taxon>
        <taxon>Ecdysozoa</taxon>
        <taxon>Arthropoda</taxon>
        <taxon>Hexapoda</taxon>
        <taxon>Insecta</taxon>
        <taxon>Pterygota</taxon>
        <taxon>Neoptera</taxon>
        <taxon>Polyneoptera</taxon>
        <taxon>Dictyoptera</taxon>
        <taxon>Blattodea</taxon>
        <taxon>Blattoidea</taxon>
        <taxon>Termitoidae</taxon>
        <taxon>Rhinotermitidae</taxon>
        <taxon>Coptotermes</taxon>
    </lineage>
</organism>
<evidence type="ECO:0000313" key="1">
    <source>
        <dbReference type="EMBL" id="GFG28157.1"/>
    </source>
</evidence>
<keyword evidence="2" id="KW-1185">Reference proteome</keyword>
<dbReference type="Proteomes" id="UP000502823">
    <property type="component" value="Unassembled WGS sequence"/>
</dbReference>
<dbReference type="EMBL" id="BLKM01009790">
    <property type="protein sequence ID" value="GFG28157.1"/>
    <property type="molecule type" value="Genomic_DNA"/>
</dbReference>
<protein>
    <submittedName>
        <fullName evidence="1">Uncharacterized protein</fullName>
    </submittedName>
</protein>